<accession>A0A7J0BK73</accession>
<dbReference type="Pfam" id="PF00535">
    <property type="entry name" value="Glycos_transf_2"/>
    <property type="match status" value="1"/>
</dbReference>
<dbReference type="SUPFAM" id="SSF53448">
    <property type="entry name" value="Nucleotide-diphospho-sugar transferases"/>
    <property type="match status" value="1"/>
</dbReference>
<proteinExistence type="inferred from homology"/>
<dbReference type="Gene3D" id="3.90.550.10">
    <property type="entry name" value="Spore Coat Polysaccharide Biosynthesis Protein SpsA, Chain A"/>
    <property type="match status" value="1"/>
</dbReference>
<evidence type="ECO:0000313" key="6">
    <source>
        <dbReference type="Proteomes" id="UP000503840"/>
    </source>
</evidence>
<reference evidence="5 6" key="1">
    <citation type="submission" date="2020-05" db="EMBL/GenBank/DDBJ databases">
        <title>Draft genome sequence of Desulfovibrio sp. strain HN2T.</title>
        <authorList>
            <person name="Ueno A."/>
            <person name="Tamazawa S."/>
            <person name="Tamamura S."/>
            <person name="Murakami T."/>
            <person name="Kiyama T."/>
            <person name="Inomata H."/>
            <person name="Amano Y."/>
            <person name="Miyakawa K."/>
            <person name="Tamaki H."/>
            <person name="Naganuma T."/>
            <person name="Kaneko K."/>
        </authorList>
    </citation>
    <scope>NUCLEOTIDE SEQUENCE [LARGE SCALE GENOMIC DNA]</scope>
    <source>
        <strain evidence="5 6">HN2</strain>
    </source>
</reference>
<dbReference type="Proteomes" id="UP000503840">
    <property type="component" value="Unassembled WGS sequence"/>
</dbReference>
<protein>
    <submittedName>
        <fullName evidence="5">Glycosyl transferase family 2</fullName>
    </submittedName>
</protein>
<evidence type="ECO:0000313" key="5">
    <source>
        <dbReference type="EMBL" id="GFM33641.1"/>
    </source>
</evidence>
<gene>
    <name evidence="5" type="ORF">DSM101010T_20060</name>
</gene>
<keyword evidence="2" id="KW-0328">Glycosyltransferase</keyword>
<evidence type="ECO:0000256" key="1">
    <source>
        <dbReference type="ARBA" id="ARBA00006739"/>
    </source>
</evidence>
<comment type="caution">
    <text evidence="5">The sequence shown here is derived from an EMBL/GenBank/DDBJ whole genome shotgun (WGS) entry which is preliminary data.</text>
</comment>
<feature type="domain" description="Glycosyltransferase 2-like" evidence="4">
    <location>
        <begin position="272"/>
        <end position="448"/>
    </location>
</feature>
<dbReference type="InterPro" id="IPR029044">
    <property type="entry name" value="Nucleotide-diphossugar_trans"/>
</dbReference>
<organism evidence="5 6">
    <name type="scientific">Desulfovibrio subterraneus</name>
    <dbReference type="NCBI Taxonomy" id="2718620"/>
    <lineage>
        <taxon>Bacteria</taxon>
        <taxon>Pseudomonadati</taxon>
        <taxon>Thermodesulfobacteriota</taxon>
        <taxon>Desulfovibrionia</taxon>
        <taxon>Desulfovibrionales</taxon>
        <taxon>Desulfovibrionaceae</taxon>
        <taxon>Desulfovibrio</taxon>
    </lineage>
</organism>
<dbReference type="InterPro" id="IPR001173">
    <property type="entry name" value="Glyco_trans_2-like"/>
</dbReference>
<dbReference type="GO" id="GO:0016757">
    <property type="term" value="F:glycosyltransferase activity"/>
    <property type="evidence" value="ECO:0007669"/>
    <property type="project" value="UniProtKB-KW"/>
</dbReference>
<evidence type="ECO:0000256" key="3">
    <source>
        <dbReference type="ARBA" id="ARBA00022679"/>
    </source>
</evidence>
<name>A0A7J0BK73_9BACT</name>
<dbReference type="PANTHER" id="PTHR43179">
    <property type="entry name" value="RHAMNOSYLTRANSFERASE WBBL"/>
    <property type="match status" value="1"/>
</dbReference>
<dbReference type="PANTHER" id="PTHR43179:SF12">
    <property type="entry name" value="GALACTOFURANOSYLTRANSFERASE GLFT2"/>
    <property type="match status" value="1"/>
</dbReference>
<dbReference type="RefSeq" id="WP_174405283.1">
    <property type="nucleotide sequence ID" value="NZ_BLVO01000013.1"/>
</dbReference>
<keyword evidence="6" id="KW-1185">Reference proteome</keyword>
<keyword evidence="3 5" id="KW-0808">Transferase</keyword>
<evidence type="ECO:0000256" key="2">
    <source>
        <dbReference type="ARBA" id="ARBA00022676"/>
    </source>
</evidence>
<dbReference type="EMBL" id="BLVO01000013">
    <property type="protein sequence ID" value="GFM33641.1"/>
    <property type="molecule type" value="Genomic_DNA"/>
</dbReference>
<dbReference type="AlphaFoldDB" id="A0A7J0BK73"/>
<evidence type="ECO:0000259" key="4">
    <source>
        <dbReference type="Pfam" id="PF00535"/>
    </source>
</evidence>
<sequence length="533" mass="60126">MPSPLAWVTPGLHQELAHLTLDEVCAHLANYSGNFTLDDVAAIAYINRLFSDENISTHAGAKSALLQCTAVTAQFAPLDESVLQLLDHITPSDELKKRISLLKRIAPPQDLRQRAQNHFSISNNAQGERLALQILKELPACIWAAVALLRGDYDEGRMPGGWLASFKCIPPLEPFWQQILFNHYAALGFREQAMEIWEKMDKNSLGSHTLNLAAEAMYAEGDRGTASSLYMRSLKKDPRQIPVRYRLEALSESFVPDRQLLESRKINIYLYSWNKADFLEKTLRSLAGTNIGNARITVLLNGCTDDSLERVTGIRDTLFPDRLEIISLPVNVGAPAARNWLVALPGTREADYTAFLDDDVDVEENWLASLMTVLEAHPKAGVAGCKIVNPGTPRRYQYLYRTPSVVRDDLIRISLDTPPMKHDTGLYDFIRPTANVMGCCHVFRRQALLDCPTFDLRFSPSQMDDVAHDFDLALKGYEILYCGHVTCVHHQNTGKNFIQAQSMNQLGNILGNDVKFFHKFWNEREKLRQLMNK</sequence>
<comment type="similarity">
    <text evidence="1">Belongs to the glycosyltransferase 2 family.</text>
</comment>